<accession>A0A3N0YWH5</accession>
<feature type="compositionally biased region" description="Polar residues" evidence="9">
    <location>
        <begin position="329"/>
        <end position="339"/>
    </location>
</feature>
<dbReference type="InterPro" id="IPR020901">
    <property type="entry name" value="Prtase_inh_Kunz-CS"/>
</dbReference>
<evidence type="ECO:0000256" key="5">
    <source>
        <dbReference type="ARBA" id="ARBA00022989"/>
    </source>
</evidence>
<dbReference type="InterPro" id="IPR002223">
    <property type="entry name" value="Kunitz_BPTI"/>
</dbReference>
<dbReference type="FunFam" id="4.10.410.10:FF:000006">
    <property type="entry name" value="Serine peptidase inhibitor, Kunitz type 1"/>
    <property type="match status" value="1"/>
</dbReference>
<dbReference type="PANTHER" id="PTHR15594">
    <property type="entry name" value="PODOCALYXIN-LIKE PROTEIN 2"/>
    <property type="match status" value="1"/>
</dbReference>
<dbReference type="InterPro" id="IPR036880">
    <property type="entry name" value="Kunitz_BPTI_sf"/>
</dbReference>
<dbReference type="PANTHER" id="PTHR15594:SF1">
    <property type="entry name" value="PODOCALYXIN-LIKE PROTEIN 2"/>
    <property type="match status" value="1"/>
</dbReference>
<name>A0A3N0YWH5_ANAGA</name>
<dbReference type="SUPFAM" id="SSF57362">
    <property type="entry name" value="BPTI-like"/>
    <property type="match status" value="1"/>
</dbReference>
<keyword evidence="8" id="KW-0325">Glycoprotein</keyword>
<keyword evidence="13" id="KW-1185">Reference proteome</keyword>
<feature type="compositionally biased region" description="Low complexity" evidence="9">
    <location>
        <begin position="174"/>
        <end position="183"/>
    </location>
</feature>
<feature type="domain" description="BPTI/Kunitz inhibitor" evidence="11">
    <location>
        <begin position="107"/>
        <end position="157"/>
    </location>
</feature>
<feature type="region of interest" description="Disordered" evidence="9">
    <location>
        <begin position="581"/>
        <end position="634"/>
    </location>
</feature>
<evidence type="ECO:0000256" key="7">
    <source>
        <dbReference type="ARBA" id="ARBA00023157"/>
    </source>
</evidence>
<feature type="compositionally biased region" description="Acidic residues" evidence="9">
    <location>
        <begin position="198"/>
        <end position="207"/>
    </location>
</feature>
<dbReference type="Gene3D" id="4.10.410.10">
    <property type="entry name" value="Pancreatic trypsin inhibitor Kunitz domain"/>
    <property type="match status" value="1"/>
</dbReference>
<keyword evidence="3" id="KW-0732">Signal</keyword>
<dbReference type="Pfam" id="PF00014">
    <property type="entry name" value="Kunitz_BPTI"/>
    <property type="match status" value="1"/>
</dbReference>
<feature type="compositionally biased region" description="Acidic residues" evidence="9">
    <location>
        <begin position="623"/>
        <end position="634"/>
    </location>
</feature>
<keyword evidence="5 10" id="KW-1133">Transmembrane helix</keyword>
<evidence type="ECO:0000256" key="8">
    <source>
        <dbReference type="ARBA" id="ARBA00023180"/>
    </source>
</evidence>
<dbReference type="SMART" id="SM00131">
    <property type="entry name" value="KU"/>
    <property type="match status" value="1"/>
</dbReference>
<dbReference type="InterPro" id="IPR042397">
    <property type="entry name" value="PODXL2"/>
</dbReference>
<dbReference type="GO" id="GO:0004867">
    <property type="term" value="F:serine-type endopeptidase inhibitor activity"/>
    <property type="evidence" value="ECO:0007669"/>
    <property type="project" value="InterPro"/>
</dbReference>
<dbReference type="Pfam" id="PF06365">
    <property type="entry name" value="CD34_antigen"/>
    <property type="match status" value="1"/>
</dbReference>
<dbReference type="Proteomes" id="UP000281406">
    <property type="component" value="Unassembled WGS sequence"/>
</dbReference>
<evidence type="ECO:0000256" key="9">
    <source>
        <dbReference type="SAM" id="MobiDB-lite"/>
    </source>
</evidence>
<reference evidence="12 13" key="1">
    <citation type="submission" date="2018-10" db="EMBL/GenBank/DDBJ databases">
        <title>Genome assembly for a Yunnan-Guizhou Plateau 3E fish, Anabarilius grahami (Regan), and its evolutionary and genetic applications.</title>
        <authorList>
            <person name="Jiang W."/>
        </authorList>
    </citation>
    <scope>NUCLEOTIDE SEQUENCE [LARGE SCALE GENOMIC DNA]</scope>
    <source>
        <strain evidence="12">AG-KIZ</strain>
        <tissue evidence="12">Muscle</tissue>
    </source>
</reference>
<dbReference type="InterPro" id="IPR013836">
    <property type="entry name" value="CD34/Podocalyxin"/>
</dbReference>
<keyword evidence="6 10" id="KW-0472">Membrane</keyword>
<dbReference type="CDD" id="cd22623">
    <property type="entry name" value="Kunitz_HAI1_1-like"/>
    <property type="match status" value="1"/>
</dbReference>
<feature type="compositionally biased region" description="Low complexity" evidence="9">
    <location>
        <begin position="70"/>
        <end position="80"/>
    </location>
</feature>
<dbReference type="OrthoDB" id="6352820at2759"/>
<gene>
    <name evidence="12" type="ORF">DPX16_1112</name>
</gene>
<dbReference type="PROSITE" id="PS50279">
    <property type="entry name" value="BPTI_KUNITZ_2"/>
    <property type="match status" value="1"/>
</dbReference>
<feature type="region of interest" description="Disordered" evidence="9">
    <location>
        <begin position="161"/>
        <end position="341"/>
    </location>
</feature>
<dbReference type="GO" id="GO:0050901">
    <property type="term" value="P:leukocyte tethering or rolling"/>
    <property type="evidence" value="ECO:0007669"/>
    <property type="project" value="TreeGrafter"/>
</dbReference>
<keyword evidence="7" id="KW-1015">Disulfide bond</keyword>
<dbReference type="AlphaFoldDB" id="A0A3N0YWH5"/>
<organism evidence="12 13">
    <name type="scientific">Anabarilius grahami</name>
    <name type="common">Kanglang fish</name>
    <name type="synonym">Barilius grahami</name>
    <dbReference type="NCBI Taxonomy" id="495550"/>
    <lineage>
        <taxon>Eukaryota</taxon>
        <taxon>Metazoa</taxon>
        <taxon>Chordata</taxon>
        <taxon>Craniata</taxon>
        <taxon>Vertebrata</taxon>
        <taxon>Euteleostomi</taxon>
        <taxon>Actinopterygii</taxon>
        <taxon>Neopterygii</taxon>
        <taxon>Teleostei</taxon>
        <taxon>Ostariophysi</taxon>
        <taxon>Cypriniformes</taxon>
        <taxon>Xenocyprididae</taxon>
        <taxon>Xenocypridinae</taxon>
        <taxon>Xenocypridinae incertae sedis</taxon>
        <taxon>Anabarilius</taxon>
    </lineage>
</organism>
<evidence type="ECO:0000256" key="3">
    <source>
        <dbReference type="ARBA" id="ARBA00022729"/>
    </source>
</evidence>
<evidence type="ECO:0000313" key="12">
    <source>
        <dbReference type="EMBL" id="ROL50569.1"/>
    </source>
</evidence>
<evidence type="ECO:0000256" key="4">
    <source>
        <dbReference type="ARBA" id="ARBA00022889"/>
    </source>
</evidence>
<keyword evidence="4" id="KW-0130">Cell adhesion</keyword>
<dbReference type="EMBL" id="RJVU01020090">
    <property type="protein sequence ID" value="ROL50569.1"/>
    <property type="molecule type" value="Genomic_DNA"/>
</dbReference>
<keyword evidence="2 10" id="KW-0812">Transmembrane</keyword>
<evidence type="ECO:0000259" key="11">
    <source>
        <dbReference type="PROSITE" id="PS50279"/>
    </source>
</evidence>
<evidence type="ECO:0000256" key="1">
    <source>
        <dbReference type="ARBA" id="ARBA00004479"/>
    </source>
</evidence>
<dbReference type="GO" id="GO:0005886">
    <property type="term" value="C:plasma membrane"/>
    <property type="evidence" value="ECO:0007669"/>
    <property type="project" value="UniProtKB-ARBA"/>
</dbReference>
<feature type="transmembrane region" description="Helical" evidence="10">
    <location>
        <begin position="516"/>
        <end position="540"/>
    </location>
</feature>
<evidence type="ECO:0000256" key="2">
    <source>
        <dbReference type="ARBA" id="ARBA00022692"/>
    </source>
</evidence>
<comment type="caution">
    <text evidence="12">The sequence shown here is derived from an EMBL/GenBank/DDBJ whole genome shotgun (WGS) entry which is preliminary data.</text>
</comment>
<dbReference type="PRINTS" id="PR00759">
    <property type="entry name" value="BASICPTASE"/>
</dbReference>
<comment type="subcellular location">
    <subcellularLocation>
        <location evidence="1">Membrane</location>
        <topology evidence="1">Single-pass type I membrane protein</topology>
    </subcellularLocation>
</comment>
<protein>
    <submittedName>
        <fullName evidence="12">Podocalyxin-like protein 2</fullName>
    </submittedName>
</protein>
<evidence type="ECO:0000313" key="13">
    <source>
        <dbReference type="Proteomes" id="UP000281406"/>
    </source>
</evidence>
<feature type="compositionally biased region" description="Basic and acidic residues" evidence="9">
    <location>
        <begin position="85"/>
        <end position="97"/>
    </location>
</feature>
<proteinExistence type="predicted"/>
<sequence>MIRSQLWLKPIEARTRDISIFLVLVCAEVLSAGPSLLPNPLRSHGPVLDVPIGFEEHEEVSRGHKPGFMESSQESSGFFSEDSEDGKNAHGNNKDSGADPSAVNERCLMPKKVGPCRATYPRWHFNPATKKCENFIFGGCKQNLNNFLSLEECAKACQTFSDYSPSSPEPPSSPLSLSQKPSETNSSSLFFIPTAEPVEPEQWESDSESSGFPLHPSPGPSRAGAEDHAQSTATATPPALGLARQNQQEATAGPDKRLASQDPFDDEKGRAVTQVPTAPEIGTLPSREPLQPDEPHRDDSEEEEDEQEMVVFPTEPDEEEDDNWRYLTPLTTGPSSSPASDLPPVVFTETSWQGAPLTTTEDEEGAELRHGGTEYLAETELHDSELSQEAEQVICVDWSNLAGKGYVILNMTDNFDCDEFRMESGDRLLEMLENTFSRKMNIPQGSWLIFLSKPTQQDHQLLMALASEQEIIAPKDVLSMLGEIRRGLYEIGIQNYSTVNTCHSRPSQTRSDYGKLFVVLVIIGSVCVLIIASGIIYICWQRRLPKLKNMVGRIDNGVLLKKPESRGEELHFVENGCHDNPTLDVTSDSQSEMQEKKHSANGVTAGGDGGSGWQVLVNKPGKDEEDNQEEDTHL</sequence>
<evidence type="ECO:0000256" key="10">
    <source>
        <dbReference type="SAM" id="Phobius"/>
    </source>
</evidence>
<evidence type="ECO:0000256" key="6">
    <source>
        <dbReference type="ARBA" id="ARBA00023136"/>
    </source>
</evidence>
<feature type="region of interest" description="Disordered" evidence="9">
    <location>
        <begin position="59"/>
        <end position="102"/>
    </location>
</feature>
<feature type="compositionally biased region" description="Polar residues" evidence="9">
    <location>
        <begin position="583"/>
        <end position="592"/>
    </location>
</feature>
<dbReference type="PROSITE" id="PS00280">
    <property type="entry name" value="BPTI_KUNITZ_1"/>
    <property type="match status" value="1"/>
</dbReference>